<gene>
    <name evidence="3" type="ORF">HZS81_03520</name>
</gene>
<feature type="signal peptide" evidence="1">
    <location>
        <begin position="1"/>
        <end position="24"/>
    </location>
</feature>
<feature type="chain" id="PRO_5030989461" evidence="1">
    <location>
        <begin position="25"/>
        <end position="310"/>
    </location>
</feature>
<accession>A0A7Z0LIZ7</accession>
<evidence type="ECO:0000313" key="4">
    <source>
        <dbReference type="Proteomes" id="UP000586119"/>
    </source>
</evidence>
<dbReference type="AlphaFoldDB" id="A0A7Z0LIZ7"/>
<dbReference type="InterPro" id="IPR007314">
    <property type="entry name" value="Cofac_haem-bd_dom"/>
</dbReference>
<evidence type="ECO:0000259" key="2">
    <source>
        <dbReference type="Pfam" id="PF04187"/>
    </source>
</evidence>
<dbReference type="Proteomes" id="UP000586119">
    <property type="component" value="Unassembled WGS sequence"/>
</dbReference>
<dbReference type="Gene3D" id="3.40.50.11550">
    <property type="match status" value="1"/>
</dbReference>
<keyword evidence="4" id="KW-1185">Reference proteome</keyword>
<feature type="domain" description="Haem-binding uptake Tiki superfamily ChaN" evidence="2">
    <location>
        <begin position="55"/>
        <end position="263"/>
    </location>
</feature>
<reference evidence="3 4" key="1">
    <citation type="journal article" date="2015" name="Int. J. Syst. Evol. Microbiol.">
        <title>Halomonas salicampi sp. nov., a halotolerant and alkalitolerant bacterium isolated from a saltern soil.</title>
        <authorList>
            <person name="Lee J.C."/>
            <person name="Kim Y.S."/>
            <person name="Yun B.S."/>
            <person name="Whang K.S."/>
        </authorList>
    </citation>
    <scope>NUCLEOTIDE SEQUENCE [LARGE SCALE GENOMIC DNA]</scope>
    <source>
        <strain evidence="3 4">BH103</strain>
    </source>
</reference>
<comment type="caution">
    <text evidence="3">The sequence shown here is derived from an EMBL/GenBank/DDBJ whole genome shotgun (WGS) entry which is preliminary data.</text>
</comment>
<dbReference type="SUPFAM" id="SSF159501">
    <property type="entry name" value="EreA/ChaN-like"/>
    <property type="match status" value="1"/>
</dbReference>
<sequence>MLFSRALTPAFAVLALSFLSTAQASECVSSEASAETLMPGSWWQNGVTVSAPALFAQAARQDVVLLGEHHDQVTHHRWQLHTLAGLAAHRDNLVIGLEMLPRDAQPALDAWVAGELSEEAFLAESDWHNAWGFNAELYWPILHFARMEQIPLLALNIRPALRQTLASEGFDAVAAENRHYIPAPANPSDAYRQRLKETFDAHPMGHGDDEPPEAAFERFLNAQLTWDVAMASALADATRAGYLAVGLMGVGHLAYGDGVPHQLSALGVDVHMALMPSTLECDPPDTTLADALYLLDEPYLLNEPQSVNEP</sequence>
<organism evidence="3 4">
    <name type="scientific">Vreelandella salicampi</name>
    <dbReference type="NCBI Taxonomy" id="1449798"/>
    <lineage>
        <taxon>Bacteria</taxon>
        <taxon>Pseudomonadati</taxon>
        <taxon>Pseudomonadota</taxon>
        <taxon>Gammaproteobacteria</taxon>
        <taxon>Oceanospirillales</taxon>
        <taxon>Halomonadaceae</taxon>
        <taxon>Vreelandella</taxon>
    </lineage>
</organism>
<keyword evidence="1" id="KW-0732">Signal</keyword>
<protein>
    <submittedName>
        <fullName evidence="3">ChaN family lipoprotein</fullName>
    </submittedName>
</protein>
<dbReference type="CDD" id="cd14727">
    <property type="entry name" value="ChanN-like"/>
    <property type="match status" value="1"/>
</dbReference>
<dbReference type="RefSeq" id="WP_179929177.1">
    <property type="nucleotide sequence ID" value="NZ_JACCDF010000002.1"/>
</dbReference>
<evidence type="ECO:0000313" key="3">
    <source>
        <dbReference type="EMBL" id="NYS59832.1"/>
    </source>
</evidence>
<proteinExistence type="predicted"/>
<keyword evidence="3" id="KW-0449">Lipoprotein</keyword>
<dbReference type="Pfam" id="PF04187">
    <property type="entry name" value="Cofac_haem_bdg"/>
    <property type="match status" value="1"/>
</dbReference>
<evidence type="ECO:0000256" key="1">
    <source>
        <dbReference type="SAM" id="SignalP"/>
    </source>
</evidence>
<dbReference type="EMBL" id="JACCDF010000002">
    <property type="protein sequence ID" value="NYS59832.1"/>
    <property type="molecule type" value="Genomic_DNA"/>
</dbReference>
<name>A0A7Z0LIZ7_9GAMM</name>